<dbReference type="STRING" id="388919.SSA_1644"/>
<sequence>MRKRAEILSIQKAVDTCLVDTFGNDFESLKNQLAFLPLHSSKTVSEKD</sequence>
<protein>
    <submittedName>
        <fullName evidence="1">Uncharacterized protein</fullName>
    </submittedName>
</protein>
<name>A3CPC6_STRSV</name>
<dbReference type="KEGG" id="ssa:SSA_1644"/>
<gene>
    <name evidence="1" type="ordered locus">SSA_1644</name>
</gene>
<dbReference type="PATRIC" id="fig|388919.9.peg.1561"/>
<dbReference type="EMBL" id="CP000387">
    <property type="protein sequence ID" value="ABN45031.1"/>
    <property type="molecule type" value="Genomic_DNA"/>
</dbReference>
<dbReference type="eggNOG" id="ENOG5030CV4">
    <property type="taxonomic scope" value="Bacteria"/>
</dbReference>
<reference evidence="1 2" key="1">
    <citation type="journal article" date="2007" name="J. Bacteriol.">
        <title>Genome of the opportunistic pathogen Streptococcus sanguinis.</title>
        <authorList>
            <person name="Xu P."/>
            <person name="Alves J.M."/>
            <person name="Kitten T."/>
            <person name="Brown A."/>
            <person name="Chen Z."/>
            <person name="Ozaki L.S."/>
            <person name="Manque P."/>
            <person name="Ge X."/>
            <person name="Serrano M.G."/>
            <person name="Puiu D."/>
            <person name="Hendricks S."/>
            <person name="Wang Y."/>
            <person name="Chaplin M.D."/>
            <person name="Akan D."/>
            <person name="Paik S."/>
            <person name="Peterson D.L."/>
            <person name="Macrina F.L."/>
            <person name="Buck G.A."/>
        </authorList>
    </citation>
    <scope>NUCLEOTIDE SEQUENCE [LARGE SCALE GENOMIC DNA]</scope>
    <source>
        <strain evidence="1 2">SK36</strain>
    </source>
</reference>
<dbReference type="AlphaFoldDB" id="A3CPC6"/>
<evidence type="ECO:0000313" key="1">
    <source>
        <dbReference type="EMBL" id="ABN45031.1"/>
    </source>
</evidence>
<keyword evidence="2" id="KW-1185">Reference proteome</keyword>
<organism evidence="1 2">
    <name type="scientific">Streptococcus sanguinis (strain SK36)</name>
    <dbReference type="NCBI Taxonomy" id="388919"/>
    <lineage>
        <taxon>Bacteria</taxon>
        <taxon>Bacillati</taxon>
        <taxon>Bacillota</taxon>
        <taxon>Bacilli</taxon>
        <taxon>Lactobacillales</taxon>
        <taxon>Streptococcaceae</taxon>
        <taxon>Streptococcus</taxon>
    </lineage>
</organism>
<accession>A3CPC6</accession>
<dbReference type="Proteomes" id="UP000002148">
    <property type="component" value="Chromosome"/>
</dbReference>
<proteinExistence type="predicted"/>
<evidence type="ECO:0000313" key="2">
    <source>
        <dbReference type="Proteomes" id="UP000002148"/>
    </source>
</evidence>
<dbReference type="HOGENOM" id="CLU_216493_0_0_9"/>